<protein>
    <recommendedName>
        <fullName evidence="3">RBR-type E3 ubiquitin transferase</fullName>
        <ecNumber evidence="3">2.3.2.31</ecNumber>
    </recommendedName>
</protein>
<name>A0A9Q9B1F6_9PEZI</name>
<reference evidence="5" key="1">
    <citation type="submission" date="2022-06" db="EMBL/GenBank/DDBJ databases">
        <title>Complete genome sequences of two strains of the flax pathogen Septoria linicola.</title>
        <authorList>
            <person name="Lapalu N."/>
            <person name="Simon A."/>
            <person name="Demenou B."/>
            <person name="Paumier D."/>
            <person name="Guillot M.-P."/>
            <person name="Gout L."/>
            <person name="Valade R."/>
        </authorList>
    </citation>
    <scope>NUCLEOTIDE SEQUENCE</scope>
    <source>
        <strain evidence="5">SE15195</strain>
    </source>
</reference>
<dbReference type="EMBL" id="CP099425">
    <property type="protein sequence ID" value="USW56440.1"/>
    <property type="molecule type" value="Genomic_DNA"/>
</dbReference>
<dbReference type="Gene3D" id="1.20.120.1750">
    <property type="match status" value="1"/>
</dbReference>
<dbReference type="Proteomes" id="UP001056384">
    <property type="component" value="Chromosome 8"/>
</dbReference>
<evidence type="ECO:0000313" key="5">
    <source>
        <dbReference type="EMBL" id="USW56440.1"/>
    </source>
</evidence>
<proteinExistence type="predicted"/>
<dbReference type="GO" id="GO:0016567">
    <property type="term" value="P:protein ubiquitination"/>
    <property type="evidence" value="ECO:0007669"/>
    <property type="project" value="InterPro"/>
</dbReference>
<evidence type="ECO:0000256" key="3">
    <source>
        <dbReference type="ARBA" id="ARBA00012251"/>
    </source>
</evidence>
<dbReference type="Pfam" id="PF22605">
    <property type="entry name" value="IBR_2"/>
    <property type="match status" value="1"/>
</dbReference>
<dbReference type="CDD" id="cd22584">
    <property type="entry name" value="Rcat_RBR_unk"/>
    <property type="match status" value="1"/>
</dbReference>
<feature type="domain" description="E3 ubiquitin-protein ligase parkin-like IBR" evidence="4">
    <location>
        <begin position="167"/>
        <end position="200"/>
    </location>
</feature>
<keyword evidence="6" id="KW-1185">Reference proteome</keyword>
<dbReference type="AlphaFoldDB" id="A0A9Q9B1F6"/>
<organism evidence="5 6">
    <name type="scientific">Septoria linicola</name>
    <dbReference type="NCBI Taxonomy" id="215465"/>
    <lineage>
        <taxon>Eukaryota</taxon>
        <taxon>Fungi</taxon>
        <taxon>Dikarya</taxon>
        <taxon>Ascomycota</taxon>
        <taxon>Pezizomycotina</taxon>
        <taxon>Dothideomycetes</taxon>
        <taxon>Dothideomycetidae</taxon>
        <taxon>Mycosphaerellales</taxon>
        <taxon>Mycosphaerellaceae</taxon>
        <taxon>Septoria</taxon>
    </lineage>
</organism>
<dbReference type="GO" id="GO:0061630">
    <property type="term" value="F:ubiquitin protein ligase activity"/>
    <property type="evidence" value="ECO:0007669"/>
    <property type="project" value="UniProtKB-EC"/>
</dbReference>
<accession>A0A9Q9B1F6</accession>
<evidence type="ECO:0000313" key="6">
    <source>
        <dbReference type="Proteomes" id="UP001056384"/>
    </source>
</evidence>
<comment type="catalytic activity">
    <reaction evidence="1">
        <text>[E2 ubiquitin-conjugating enzyme]-S-ubiquitinyl-L-cysteine + [acceptor protein]-L-lysine = [E2 ubiquitin-conjugating enzyme]-L-cysteine + [acceptor protein]-N(6)-ubiquitinyl-L-lysine.</text>
        <dbReference type="EC" id="2.3.2.31"/>
    </reaction>
</comment>
<evidence type="ECO:0000256" key="1">
    <source>
        <dbReference type="ARBA" id="ARBA00001798"/>
    </source>
</evidence>
<dbReference type="PANTHER" id="PTHR11685">
    <property type="entry name" value="RBR FAMILY RING FINGER AND IBR DOMAIN-CONTAINING"/>
    <property type="match status" value="1"/>
</dbReference>
<dbReference type="InterPro" id="IPR054694">
    <property type="entry name" value="Parkin-like_IBR"/>
</dbReference>
<dbReference type="InterPro" id="IPR031127">
    <property type="entry name" value="E3_UB_ligase_RBR"/>
</dbReference>
<dbReference type="SUPFAM" id="SSF57850">
    <property type="entry name" value="RING/U-box"/>
    <property type="match status" value="1"/>
</dbReference>
<evidence type="ECO:0000259" key="4">
    <source>
        <dbReference type="Pfam" id="PF22605"/>
    </source>
</evidence>
<dbReference type="EC" id="2.3.2.31" evidence="3"/>
<gene>
    <name evidence="5" type="ORF">Slin15195_G097590</name>
</gene>
<evidence type="ECO:0000256" key="2">
    <source>
        <dbReference type="ARBA" id="ARBA00004906"/>
    </source>
</evidence>
<sequence>MSEFTNTTYQCVACMDILSTPSAVRIYGHDMCLDCFNIGIKPLFVAYLKNELEKPRWRGRIIFLEEVEHHFSPEFREAYVQKEREYCIRPNERIYCPGTAERPCSHYLGARYLHDPAALLICPECGLRNCGKCFTPVVGDRMNHVCVPDQDLLDAFKNLKQGKDYQRCPGCKTSTELSEGCNHMTCAFAACKMEFCFICGEAADDDSGHWGYAKPCPKWNQPGTHGARFDIAEHANEADDDYFNFFYDLHDLDLADPNRDNIPQDEPIMQTLRRLDRRALCIIEDGFARMMQADERPFLVAQMRPFMILLALLLQVYTLGAEQREPYLQLRAMDHEFFQAQVAVVKADAQVQARFPALLPIVVRWELANAGATGWQEELERQLRAMRPDMLS</sequence>
<comment type="pathway">
    <text evidence="2">Protein modification; protein ubiquitination.</text>
</comment>